<dbReference type="PROSITE" id="PS50994">
    <property type="entry name" value="INTEGRASE"/>
    <property type="match status" value="1"/>
</dbReference>
<organism evidence="2 3">
    <name type="scientific">Linum trigynum</name>
    <dbReference type="NCBI Taxonomy" id="586398"/>
    <lineage>
        <taxon>Eukaryota</taxon>
        <taxon>Viridiplantae</taxon>
        <taxon>Streptophyta</taxon>
        <taxon>Embryophyta</taxon>
        <taxon>Tracheophyta</taxon>
        <taxon>Spermatophyta</taxon>
        <taxon>Magnoliopsida</taxon>
        <taxon>eudicotyledons</taxon>
        <taxon>Gunneridae</taxon>
        <taxon>Pentapetalae</taxon>
        <taxon>rosids</taxon>
        <taxon>fabids</taxon>
        <taxon>Malpighiales</taxon>
        <taxon>Linaceae</taxon>
        <taxon>Linum</taxon>
    </lineage>
</organism>
<dbReference type="InterPro" id="IPR001584">
    <property type="entry name" value="Integrase_cat-core"/>
</dbReference>
<dbReference type="Proteomes" id="UP001497516">
    <property type="component" value="Chromosome 7"/>
</dbReference>
<accession>A0AAV2FQ69</accession>
<keyword evidence="3" id="KW-1185">Reference proteome</keyword>
<sequence length="319" mass="36099">MAILAVGMDLRGPFPKEPGQIKYLIVAVDYFSKWVEAGPLATITQAQVRKFTTRNIFTRFGLPESIVTNHGKQFDCCQFIELCDESGVVLRFSSVAYPQANGQAEAANKSILHGLHTRLLEANGRWVEELPCVLWAHRTTHKVAMGETPFALTYGSEAVIPVEVRFPTYRVAGYEESTNGEERVHDLDMLEERRDVASVLLKAMKQQVAKYYNCKMRPHQIRLGSLVLRRDFRPKACEGKLAPKWKGPYRVREVIGHTTFKLERIGGKAVKRTWNAQNLTVYHEKEAGEVSEQHVCSTGCKGNYYYYSLLDLGVLTSPK</sequence>
<name>A0AAV2FQ69_9ROSI</name>
<dbReference type="AlphaFoldDB" id="A0AAV2FQ69"/>
<dbReference type="PANTHER" id="PTHR48475">
    <property type="entry name" value="RIBONUCLEASE H"/>
    <property type="match status" value="1"/>
</dbReference>
<reference evidence="2 3" key="1">
    <citation type="submission" date="2024-04" db="EMBL/GenBank/DDBJ databases">
        <authorList>
            <person name="Fracassetti M."/>
        </authorList>
    </citation>
    <scope>NUCLEOTIDE SEQUENCE [LARGE SCALE GENOMIC DNA]</scope>
</reference>
<gene>
    <name evidence="2" type="ORF">LTRI10_LOCUS39751</name>
</gene>
<evidence type="ECO:0000259" key="1">
    <source>
        <dbReference type="PROSITE" id="PS50994"/>
    </source>
</evidence>
<protein>
    <recommendedName>
        <fullName evidence="1">Integrase catalytic domain-containing protein</fullName>
    </recommendedName>
</protein>
<dbReference type="SUPFAM" id="SSF53098">
    <property type="entry name" value="Ribonuclease H-like"/>
    <property type="match status" value="1"/>
</dbReference>
<evidence type="ECO:0000313" key="3">
    <source>
        <dbReference type="Proteomes" id="UP001497516"/>
    </source>
</evidence>
<dbReference type="GO" id="GO:0015074">
    <property type="term" value="P:DNA integration"/>
    <property type="evidence" value="ECO:0007669"/>
    <property type="project" value="InterPro"/>
</dbReference>
<dbReference type="Gene3D" id="3.30.420.10">
    <property type="entry name" value="Ribonuclease H-like superfamily/Ribonuclease H"/>
    <property type="match status" value="1"/>
</dbReference>
<dbReference type="Pfam" id="PF00665">
    <property type="entry name" value="rve"/>
    <property type="match status" value="1"/>
</dbReference>
<dbReference type="InterPro" id="IPR036397">
    <property type="entry name" value="RNaseH_sf"/>
</dbReference>
<dbReference type="EMBL" id="OZ034820">
    <property type="protein sequence ID" value="CAL1399575.1"/>
    <property type="molecule type" value="Genomic_DNA"/>
</dbReference>
<dbReference type="InterPro" id="IPR012337">
    <property type="entry name" value="RNaseH-like_sf"/>
</dbReference>
<evidence type="ECO:0000313" key="2">
    <source>
        <dbReference type="EMBL" id="CAL1399575.1"/>
    </source>
</evidence>
<feature type="domain" description="Integrase catalytic" evidence="1">
    <location>
        <begin position="1"/>
        <end position="157"/>
    </location>
</feature>
<proteinExistence type="predicted"/>
<dbReference type="PANTHER" id="PTHR48475:SF2">
    <property type="entry name" value="RIBONUCLEASE H"/>
    <property type="match status" value="1"/>
</dbReference>
<dbReference type="GO" id="GO:0003676">
    <property type="term" value="F:nucleic acid binding"/>
    <property type="evidence" value="ECO:0007669"/>
    <property type="project" value="InterPro"/>
</dbReference>